<reference evidence="4 5" key="1">
    <citation type="submission" date="2016-10" db="EMBL/GenBank/DDBJ databases">
        <authorList>
            <person name="de Groot N.N."/>
        </authorList>
    </citation>
    <scope>NUCLEOTIDE SEQUENCE [LARGE SCALE GENOMIC DNA]</scope>
    <source>
        <strain evidence="4 5">ATCC 43154</strain>
    </source>
</reference>
<feature type="signal peptide" evidence="2">
    <location>
        <begin position="1"/>
        <end position="29"/>
    </location>
</feature>
<dbReference type="PANTHER" id="PTHR35936:SF17">
    <property type="entry name" value="ARGININE-BINDING EXTRACELLULAR PROTEIN ARTP"/>
    <property type="match status" value="1"/>
</dbReference>
<dbReference type="Gene3D" id="3.40.190.10">
    <property type="entry name" value="Periplasmic binding protein-like II"/>
    <property type="match status" value="2"/>
</dbReference>
<accession>A0A1I4TGW8</accession>
<feature type="domain" description="Solute-binding protein family 3/N-terminal" evidence="3">
    <location>
        <begin position="35"/>
        <end position="264"/>
    </location>
</feature>
<sequence>MSIRRPTAPRRLMRLAACLLAALPAAAQAFSCPALTRVGLSDLGYSSYRDGARFRGTSVAIAEELGRRTGCRIKLEWFPRGRLFVEFDAGRVDLAMASQRNAERERSGRFIPYATTRFELLLTKRGGANYASLADFVAHGKGRLNLTRGVFYPPEVQHLLERLQRAGRLEYVNDYDVVFKKIIAGRADGTFAPPIIHLLHRRRLGLLDSMQAYAVSETPARLVGAFVSRASVARDARDAYADALYEMVADGTVQKIYERELGAEAGRQVFQNGVAEILATIRRPQRP</sequence>
<dbReference type="SMART" id="SM00062">
    <property type="entry name" value="PBPb"/>
    <property type="match status" value="1"/>
</dbReference>
<dbReference type="PANTHER" id="PTHR35936">
    <property type="entry name" value="MEMBRANE-BOUND LYTIC MUREIN TRANSGLYCOSYLASE F"/>
    <property type="match status" value="1"/>
</dbReference>
<protein>
    <submittedName>
        <fullName evidence="4">Polar amino acid transport system substrate-binding protein</fullName>
    </submittedName>
</protein>
<proteinExistence type="predicted"/>
<keyword evidence="5" id="KW-1185">Reference proteome</keyword>
<evidence type="ECO:0000313" key="4">
    <source>
        <dbReference type="EMBL" id="SFM75905.1"/>
    </source>
</evidence>
<dbReference type="Proteomes" id="UP000199470">
    <property type="component" value="Unassembled WGS sequence"/>
</dbReference>
<feature type="chain" id="PRO_5011544173" evidence="2">
    <location>
        <begin position="30"/>
        <end position="287"/>
    </location>
</feature>
<organism evidence="4 5">
    <name type="scientific">Rugamonas rubra</name>
    <dbReference type="NCBI Taxonomy" id="758825"/>
    <lineage>
        <taxon>Bacteria</taxon>
        <taxon>Pseudomonadati</taxon>
        <taxon>Pseudomonadota</taxon>
        <taxon>Betaproteobacteria</taxon>
        <taxon>Burkholderiales</taxon>
        <taxon>Oxalobacteraceae</taxon>
        <taxon>Telluria group</taxon>
        <taxon>Rugamonas</taxon>
    </lineage>
</organism>
<dbReference type="AlphaFoldDB" id="A0A1I4TGW8"/>
<evidence type="ECO:0000256" key="1">
    <source>
        <dbReference type="ARBA" id="ARBA00022729"/>
    </source>
</evidence>
<dbReference type="Pfam" id="PF00497">
    <property type="entry name" value="SBP_bac_3"/>
    <property type="match status" value="1"/>
</dbReference>
<keyword evidence="1 2" id="KW-0732">Signal</keyword>
<name>A0A1I4TGW8_9BURK</name>
<dbReference type="EMBL" id="FOTW01000031">
    <property type="protein sequence ID" value="SFM75905.1"/>
    <property type="molecule type" value="Genomic_DNA"/>
</dbReference>
<dbReference type="SUPFAM" id="SSF53850">
    <property type="entry name" value="Periplasmic binding protein-like II"/>
    <property type="match status" value="1"/>
</dbReference>
<dbReference type="STRING" id="758825.SAMN02982985_05201"/>
<evidence type="ECO:0000256" key="2">
    <source>
        <dbReference type="SAM" id="SignalP"/>
    </source>
</evidence>
<evidence type="ECO:0000259" key="3">
    <source>
        <dbReference type="SMART" id="SM00062"/>
    </source>
</evidence>
<evidence type="ECO:0000313" key="5">
    <source>
        <dbReference type="Proteomes" id="UP000199470"/>
    </source>
</evidence>
<gene>
    <name evidence="4" type="ORF">SAMN02982985_05201</name>
</gene>
<dbReference type="RefSeq" id="WP_245774458.1">
    <property type="nucleotide sequence ID" value="NZ_FOTW01000031.1"/>
</dbReference>
<dbReference type="InterPro" id="IPR001638">
    <property type="entry name" value="Solute-binding_3/MltF_N"/>
</dbReference>